<sequence>MTTGVGLTVGHSVSTAVVTASGTDVRTIEHPSVLFTAPDGTVQLGDPGTESTGSVQDFLARVGEPAGIEYAGTLTRAEDLVATAMFCLFREAAEGLTGPVKVTATHPSDWAAETVTKLRESLDYMGLNEATLVAESAALAASDESPAHGAALLAAGLALTPDDTQADTESIPVIAPPVHTAYSAVADVPAVAASPVVAGSVIAGSVDAGSASDPPVATEPAAASTGTPPAPAAKRPDRNPLIFAGAAAAALIAIGGAVAAFALTGTGTTAVPSIQDAQTASLPSSSTTAPKEPAQFPTAAREEVFATTDAVEPTYAAVEPTPVATTSQFVPPPPPPPVITLPPVTIVTTTTAPTPTVTTPPTTTTPTTTESATETATTTTTAEAGTGQ</sequence>
<reference evidence="3 4" key="1">
    <citation type="submission" date="2022-07" db="EMBL/GenBank/DDBJ databases">
        <title>Degradation activity of malathion, p-nitrophenol and potential low-temperature adaptation strategy of Rhodococcus sp. FXJ9.536.</title>
        <authorList>
            <person name="Huang J."/>
            <person name="Huang Y."/>
        </authorList>
    </citation>
    <scope>NUCLEOTIDE SEQUENCE [LARGE SCALE GENOMIC DNA]</scope>
    <source>
        <strain evidence="3 4">FXJ9.536</strain>
    </source>
</reference>
<keyword evidence="2" id="KW-0812">Transmembrane</keyword>
<evidence type="ECO:0000256" key="1">
    <source>
        <dbReference type="SAM" id="MobiDB-lite"/>
    </source>
</evidence>
<protein>
    <submittedName>
        <fullName evidence="3">Uncharacterized protein</fullName>
    </submittedName>
</protein>
<keyword evidence="4" id="KW-1185">Reference proteome</keyword>
<proteinExistence type="predicted"/>
<feature type="compositionally biased region" description="Low complexity" evidence="1">
    <location>
        <begin position="207"/>
        <end position="227"/>
    </location>
</feature>
<feature type="region of interest" description="Disordered" evidence="1">
    <location>
        <begin position="207"/>
        <end position="236"/>
    </location>
</feature>
<name>A0ABT1QFK8_9NOCA</name>
<keyword evidence="2" id="KW-0472">Membrane</keyword>
<evidence type="ECO:0000313" key="4">
    <source>
        <dbReference type="Proteomes" id="UP001524501"/>
    </source>
</evidence>
<accession>A0ABT1QFK8</accession>
<dbReference type="RefSeq" id="WP_255971091.1">
    <property type="nucleotide sequence ID" value="NZ_JANFQF010000014.1"/>
</dbReference>
<organism evidence="3 4">
    <name type="scientific">Rhodococcus tibetensis</name>
    <dbReference type="NCBI Taxonomy" id="2965064"/>
    <lineage>
        <taxon>Bacteria</taxon>
        <taxon>Bacillati</taxon>
        <taxon>Actinomycetota</taxon>
        <taxon>Actinomycetes</taxon>
        <taxon>Mycobacteriales</taxon>
        <taxon>Nocardiaceae</taxon>
        <taxon>Rhodococcus</taxon>
    </lineage>
</organism>
<evidence type="ECO:0000313" key="3">
    <source>
        <dbReference type="EMBL" id="MCQ4120997.1"/>
    </source>
</evidence>
<evidence type="ECO:0000256" key="2">
    <source>
        <dbReference type="SAM" id="Phobius"/>
    </source>
</evidence>
<dbReference type="Proteomes" id="UP001524501">
    <property type="component" value="Unassembled WGS sequence"/>
</dbReference>
<gene>
    <name evidence="3" type="ORF">NOF53_17805</name>
</gene>
<feature type="region of interest" description="Disordered" evidence="1">
    <location>
        <begin position="350"/>
        <end position="388"/>
    </location>
</feature>
<comment type="caution">
    <text evidence="3">The sequence shown here is derived from an EMBL/GenBank/DDBJ whole genome shotgun (WGS) entry which is preliminary data.</text>
</comment>
<feature type="transmembrane region" description="Helical" evidence="2">
    <location>
        <begin position="241"/>
        <end position="263"/>
    </location>
</feature>
<keyword evidence="2" id="KW-1133">Transmembrane helix</keyword>
<dbReference type="Gene3D" id="3.30.420.40">
    <property type="match status" value="1"/>
</dbReference>
<dbReference type="EMBL" id="JANFQF010000014">
    <property type="protein sequence ID" value="MCQ4120997.1"/>
    <property type="molecule type" value="Genomic_DNA"/>
</dbReference>